<sequence length="304" mass="34464">MTNQSQFDVFLAHNNQDKAQVRAIASELKLRGLKPWLDEEQIPPGKPFQDVIQKAIQSVKSAAIFIGLQGLGRWQIMELRSLIGKLVEADIPVIPVLLPGVEEIPHDLDFLKQLNWVSFSNRLDDNEALDHLVWGITQEKPITEVQADDLSSENGVDYRQLRNLLAAGNWEEADKETFTVVMLQASGRENQRCLDIKSIQNFPSTDLRTIDQLWVKYSNGRFGFSVQKKIYLSVGGKADGKYHEEAEDRFCDRVGWKVEGRWINYPEEVSFNTSAPEGHLPDGGFCWLWGWAGLRGVLLSRGDL</sequence>
<organism evidence="2 3">
    <name type="scientific">Halotia branconii CENA392</name>
    <dbReference type="NCBI Taxonomy" id="1539056"/>
    <lineage>
        <taxon>Bacteria</taxon>
        <taxon>Bacillati</taxon>
        <taxon>Cyanobacteriota</taxon>
        <taxon>Cyanophyceae</taxon>
        <taxon>Nostocales</taxon>
        <taxon>Nodulariaceae</taxon>
        <taxon>Halotia</taxon>
    </lineage>
</organism>
<dbReference type="Pfam" id="PF13676">
    <property type="entry name" value="TIR_2"/>
    <property type="match status" value="1"/>
</dbReference>
<dbReference type="SUPFAM" id="SSF52200">
    <property type="entry name" value="Toll/Interleukin receptor TIR domain"/>
    <property type="match status" value="1"/>
</dbReference>
<dbReference type="InterPro" id="IPR000157">
    <property type="entry name" value="TIR_dom"/>
</dbReference>
<dbReference type="KEGG" id="hbq:QI031_10685"/>
<dbReference type="GO" id="GO:0007165">
    <property type="term" value="P:signal transduction"/>
    <property type="evidence" value="ECO:0007669"/>
    <property type="project" value="InterPro"/>
</dbReference>
<dbReference type="AlphaFoldDB" id="A0AAJ6NWR4"/>
<gene>
    <name evidence="2" type="ORF">QI031_10685</name>
</gene>
<feature type="domain" description="TIR" evidence="1">
    <location>
        <begin position="5"/>
        <end position="141"/>
    </location>
</feature>
<dbReference type="CDD" id="cd16383">
    <property type="entry name" value="GUN4"/>
    <property type="match status" value="1"/>
</dbReference>
<dbReference type="InterPro" id="IPR035897">
    <property type="entry name" value="Toll_tir_struct_dom_sf"/>
</dbReference>
<dbReference type="EMBL" id="CP124543">
    <property type="protein sequence ID" value="WGV27908.1"/>
    <property type="molecule type" value="Genomic_DNA"/>
</dbReference>
<dbReference type="Proteomes" id="UP001223520">
    <property type="component" value="Chromosome"/>
</dbReference>
<dbReference type="Gene3D" id="1.25.40.620">
    <property type="match status" value="1"/>
</dbReference>
<dbReference type="InterPro" id="IPR037215">
    <property type="entry name" value="GUN4-like_sf"/>
</dbReference>
<dbReference type="InterPro" id="IPR008629">
    <property type="entry name" value="GUN4-like"/>
</dbReference>
<dbReference type="Pfam" id="PF05419">
    <property type="entry name" value="GUN4"/>
    <property type="match status" value="1"/>
</dbReference>
<dbReference type="SUPFAM" id="SSF140869">
    <property type="entry name" value="GUN4-like"/>
    <property type="match status" value="1"/>
</dbReference>
<dbReference type="PANTHER" id="PTHR34800:SF1">
    <property type="entry name" value="TETRAPYRROLE-BINDING PROTEIN, CHLOROPLASTIC"/>
    <property type="match status" value="1"/>
</dbReference>
<dbReference type="GO" id="GO:0046906">
    <property type="term" value="F:tetrapyrrole binding"/>
    <property type="evidence" value="ECO:0007669"/>
    <property type="project" value="TreeGrafter"/>
</dbReference>
<keyword evidence="3" id="KW-1185">Reference proteome</keyword>
<accession>A0AAJ6NWR4</accession>
<dbReference type="Gene3D" id="1.10.10.1770">
    <property type="entry name" value="Gun4-like"/>
    <property type="match status" value="1"/>
</dbReference>
<reference evidence="2 3" key="1">
    <citation type="journal article" date="2023" name="Limnol Oceanogr Lett">
        <title>Environmental adaptations by the intertidal Antarctic cyanobacterium Halotia branconii CENA392 as revealed using long-read genome sequencing.</title>
        <authorList>
            <person name="Dextro R.B."/>
            <person name="Delbaje E."/>
            <person name="Freitas P.N.N."/>
            <person name="Geraldes V."/>
            <person name="Pinto E."/>
            <person name="Long P.F."/>
            <person name="Fiore M.F."/>
        </authorList>
    </citation>
    <scope>NUCLEOTIDE SEQUENCE [LARGE SCALE GENOMIC DNA]</scope>
    <source>
        <strain evidence="2 3">CENA392</strain>
    </source>
</reference>
<name>A0AAJ6NWR4_9CYAN</name>
<proteinExistence type="predicted"/>
<dbReference type="RefSeq" id="WP_281485143.1">
    <property type="nucleotide sequence ID" value="NZ_CP124543.1"/>
</dbReference>
<evidence type="ECO:0000313" key="3">
    <source>
        <dbReference type="Proteomes" id="UP001223520"/>
    </source>
</evidence>
<dbReference type="PROSITE" id="PS50104">
    <property type="entry name" value="TIR"/>
    <property type="match status" value="1"/>
</dbReference>
<evidence type="ECO:0000313" key="2">
    <source>
        <dbReference type="EMBL" id="WGV27908.1"/>
    </source>
</evidence>
<protein>
    <submittedName>
        <fullName evidence="2">GUN4 domain-containing protein</fullName>
    </submittedName>
</protein>
<dbReference type="PANTHER" id="PTHR34800">
    <property type="entry name" value="TETRAPYRROLE-BINDING PROTEIN, CHLOROPLASTIC"/>
    <property type="match status" value="1"/>
</dbReference>
<dbReference type="Gene3D" id="3.40.50.10140">
    <property type="entry name" value="Toll/interleukin-1 receptor homology (TIR) domain"/>
    <property type="match status" value="1"/>
</dbReference>
<evidence type="ECO:0000259" key="1">
    <source>
        <dbReference type="PROSITE" id="PS50104"/>
    </source>
</evidence>